<evidence type="ECO:0000313" key="2">
    <source>
        <dbReference type="Proteomes" id="UP000250321"/>
    </source>
</evidence>
<accession>A0A314YF94</accession>
<name>A0A314YF94_PRUYE</name>
<gene>
    <name evidence="1" type="ORF">Pyn_05650</name>
</gene>
<protein>
    <submittedName>
        <fullName evidence="1">Uncharacterized protein</fullName>
    </submittedName>
</protein>
<dbReference type="EMBL" id="PJQY01001218">
    <property type="protein sequence ID" value="PQQ04620.1"/>
    <property type="molecule type" value="Genomic_DNA"/>
</dbReference>
<proteinExistence type="predicted"/>
<evidence type="ECO:0000313" key="1">
    <source>
        <dbReference type="EMBL" id="PQQ04620.1"/>
    </source>
</evidence>
<keyword evidence="2" id="KW-1185">Reference proteome</keyword>
<reference evidence="1 2" key="1">
    <citation type="submission" date="2018-02" db="EMBL/GenBank/DDBJ databases">
        <title>Draft genome of wild Prunus yedoensis var. nudiflora.</title>
        <authorList>
            <person name="Baek S."/>
            <person name="Kim J.-H."/>
            <person name="Choi K."/>
            <person name="Kim G.-B."/>
            <person name="Cho A."/>
            <person name="Jang H."/>
            <person name="Shin C.-H."/>
            <person name="Yu H.-J."/>
            <person name="Mun J.-H."/>
        </authorList>
    </citation>
    <scope>NUCLEOTIDE SEQUENCE [LARGE SCALE GENOMIC DNA]</scope>
    <source>
        <strain evidence="2">cv. Jeju island</strain>
        <tissue evidence="1">Leaf</tissue>
    </source>
</reference>
<comment type="caution">
    <text evidence="1">The sequence shown here is derived from an EMBL/GenBank/DDBJ whole genome shotgun (WGS) entry which is preliminary data.</text>
</comment>
<dbReference type="Proteomes" id="UP000250321">
    <property type="component" value="Unassembled WGS sequence"/>
</dbReference>
<sequence>MGQSKEVEVDKSCVGGNVILCCKSMSTKSACSATQAWWRAAHSCLLLAAVGIMNVEGTISPQ</sequence>
<dbReference type="AlphaFoldDB" id="A0A314YF94"/>
<organism evidence="1 2">
    <name type="scientific">Prunus yedoensis var. nudiflora</name>
    <dbReference type="NCBI Taxonomy" id="2094558"/>
    <lineage>
        <taxon>Eukaryota</taxon>
        <taxon>Viridiplantae</taxon>
        <taxon>Streptophyta</taxon>
        <taxon>Embryophyta</taxon>
        <taxon>Tracheophyta</taxon>
        <taxon>Spermatophyta</taxon>
        <taxon>Magnoliopsida</taxon>
        <taxon>eudicotyledons</taxon>
        <taxon>Gunneridae</taxon>
        <taxon>Pentapetalae</taxon>
        <taxon>rosids</taxon>
        <taxon>fabids</taxon>
        <taxon>Rosales</taxon>
        <taxon>Rosaceae</taxon>
        <taxon>Amygdaloideae</taxon>
        <taxon>Amygdaleae</taxon>
        <taxon>Prunus</taxon>
    </lineage>
</organism>